<evidence type="ECO:0000313" key="3">
    <source>
        <dbReference type="Proteomes" id="UP000299102"/>
    </source>
</evidence>
<dbReference type="AlphaFoldDB" id="A0A4C1SXP2"/>
<dbReference type="EMBL" id="BGZK01000023">
    <property type="protein sequence ID" value="GBP06684.1"/>
    <property type="molecule type" value="Genomic_DNA"/>
</dbReference>
<evidence type="ECO:0000313" key="2">
    <source>
        <dbReference type="EMBL" id="GBP06684.1"/>
    </source>
</evidence>
<keyword evidence="3" id="KW-1185">Reference proteome</keyword>
<protein>
    <submittedName>
        <fullName evidence="2">Uncharacterized protein</fullName>
    </submittedName>
</protein>
<proteinExistence type="predicted"/>
<sequence>MNYIHYFVWAGGGGRGTRVRFKTENLCPCAASGARLSYYVFRVGAPTAEEPFVPQTSTEGTAGMETKQCQERDTARGVLSGERGHT</sequence>
<accession>A0A4C1SXP2</accession>
<feature type="region of interest" description="Disordered" evidence="1">
    <location>
        <begin position="51"/>
        <end position="86"/>
    </location>
</feature>
<evidence type="ECO:0000256" key="1">
    <source>
        <dbReference type="SAM" id="MobiDB-lite"/>
    </source>
</evidence>
<reference evidence="2 3" key="1">
    <citation type="journal article" date="2019" name="Commun. Biol.">
        <title>The bagworm genome reveals a unique fibroin gene that provides high tensile strength.</title>
        <authorList>
            <person name="Kono N."/>
            <person name="Nakamura H."/>
            <person name="Ohtoshi R."/>
            <person name="Tomita M."/>
            <person name="Numata K."/>
            <person name="Arakawa K."/>
        </authorList>
    </citation>
    <scope>NUCLEOTIDE SEQUENCE [LARGE SCALE GENOMIC DNA]</scope>
</reference>
<gene>
    <name evidence="2" type="ORF">EVAR_92638_1</name>
</gene>
<dbReference type="Proteomes" id="UP000299102">
    <property type="component" value="Unassembled WGS sequence"/>
</dbReference>
<comment type="caution">
    <text evidence="2">The sequence shown here is derived from an EMBL/GenBank/DDBJ whole genome shotgun (WGS) entry which is preliminary data.</text>
</comment>
<name>A0A4C1SXP2_EUMVA</name>
<organism evidence="2 3">
    <name type="scientific">Eumeta variegata</name>
    <name type="common">Bagworm moth</name>
    <name type="synonym">Eumeta japonica</name>
    <dbReference type="NCBI Taxonomy" id="151549"/>
    <lineage>
        <taxon>Eukaryota</taxon>
        <taxon>Metazoa</taxon>
        <taxon>Ecdysozoa</taxon>
        <taxon>Arthropoda</taxon>
        <taxon>Hexapoda</taxon>
        <taxon>Insecta</taxon>
        <taxon>Pterygota</taxon>
        <taxon>Neoptera</taxon>
        <taxon>Endopterygota</taxon>
        <taxon>Lepidoptera</taxon>
        <taxon>Glossata</taxon>
        <taxon>Ditrysia</taxon>
        <taxon>Tineoidea</taxon>
        <taxon>Psychidae</taxon>
        <taxon>Oiketicinae</taxon>
        <taxon>Eumeta</taxon>
    </lineage>
</organism>